<dbReference type="Proteomes" id="UP001500840">
    <property type="component" value="Unassembled WGS sequence"/>
</dbReference>
<evidence type="ECO:0000313" key="1">
    <source>
        <dbReference type="EMBL" id="GAA4451256.1"/>
    </source>
</evidence>
<gene>
    <name evidence="1" type="ORF">GCM10023156_18660</name>
</gene>
<protein>
    <submittedName>
        <fullName evidence="1">Uncharacterized protein</fullName>
    </submittedName>
</protein>
<proteinExistence type="predicted"/>
<reference evidence="2" key="1">
    <citation type="journal article" date="2019" name="Int. J. Syst. Evol. Microbiol.">
        <title>The Global Catalogue of Microorganisms (GCM) 10K type strain sequencing project: providing services to taxonomists for standard genome sequencing and annotation.</title>
        <authorList>
            <consortium name="The Broad Institute Genomics Platform"/>
            <consortium name="The Broad Institute Genome Sequencing Center for Infectious Disease"/>
            <person name="Wu L."/>
            <person name="Ma J."/>
        </authorList>
    </citation>
    <scope>NUCLEOTIDE SEQUENCE [LARGE SCALE GENOMIC DNA]</scope>
    <source>
        <strain evidence="2">JCM 17759</strain>
    </source>
</reference>
<organism evidence="1 2">
    <name type="scientific">Novipirellula rosea</name>
    <dbReference type="NCBI Taxonomy" id="1031540"/>
    <lineage>
        <taxon>Bacteria</taxon>
        <taxon>Pseudomonadati</taxon>
        <taxon>Planctomycetota</taxon>
        <taxon>Planctomycetia</taxon>
        <taxon>Pirellulales</taxon>
        <taxon>Pirellulaceae</taxon>
        <taxon>Novipirellula</taxon>
    </lineage>
</organism>
<accession>A0ABP8MJ21</accession>
<name>A0ABP8MJ21_9BACT</name>
<evidence type="ECO:0000313" key="2">
    <source>
        <dbReference type="Proteomes" id="UP001500840"/>
    </source>
</evidence>
<sequence>MTITTEFVDLRSHAIHERQFFWFGEGHLIPRFGNRISVSLIHMSPIHLFDASLLGGRFDIRRVFASDTCHQETKQTEGGNAKN</sequence>
<comment type="caution">
    <text evidence="1">The sequence shown here is derived from an EMBL/GenBank/DDBJ whole genome shotgun (WGS) entry which is preliminary data.</text>
</comment>
<keyword evidence="2" id="KW-1185">Reference proteome</keyword>
<dbReference type="RefSeq" id="WP_345321386.1">
    <property type="nucleotide sequence ID" value="NZ_BAABGA010000024.1"/>
</dbReference>
<dbReference type="EMBL" id="BAABGA010000024">
    <property type="protein sequence ID" value="GAA4451256.1"/>
    <property type="molecule type" value="Genomic_DNA"/>
</dbReference>